<reference evidence="1 2" key="1">
    <citation type="submission" date="2012-05" db="EMBL/GenBank/DDBJ databases">
        <title>Recombination and specialization in a pathogen metapopulation.</title>
        <authorList>
            <person name="Gardiner A."/>
            <person name="Kemen E."/>
            <person name="Schultz-Larsen T."/>
            <person name="MacLean D."/>
            <person name="Van Oosterhout C."/>
            <person name="Jones J.D.G."/>
        </authorList>
    </citation>
    <scope>NUCLEOTIDE SEQUENCE [LARGE SCALE GENOMIC DNA]</scope>
    <source>
        <strain evidence="1 2">Ac Nc2</strain>
    </source>
</reference>
<dbReference type="AlphaFoldDB" id="A0A024GUY3"/>
<keyword evidence="2" id="KW-1185">Reference proteome</keyword>
<evidence type="ECO:0000313" key="2">
    <source>
        <dbReference type="Proteomes" id="UP000053237"/>
    </source>
</evidence>
<comment type="caution">
    <text evidence="1">The sequence shown here is derived from an EMBL/GenBank/DDBJ whole genome shotgun (WGS) entry which is preliminary data.</text>
</comment>
<evidence type="ECO:0000313" key="1">
    <source>
        <dbReference type="EMBL" id="CCI50189.1"/>
    </source>
</evidence>
<name>A0A024GUY3_9STRA</name>
<accession>A0A024GUY3</accession>
<dbReference type="EMBL" id="CAIX01000410">
    <property type="protein sequence ID" value="CCI50189.1"/>
    <property type="molecule type" value="Genomic_DNA"/>
</dbReference>
<protein>
    <submittedName>
        <fullName evidence="1">Uncharacterized protein</fullName>
    </submittedName>
</protein>
<organism evidence="1 2">
    <name type="scientific">Albugo candida</name>
    <dbReference type="NCBI Taxonomy" id="65357"/>
    <lineage>
        <taxon>Eukaryota</taxon>
        <taxon>Sar</taxon>
        <taxon>Stramenopiles</taxon>
        <taxon>Oomycota</taxon>
        <taxon>Peronosporomycetes</taxon>
        <taxon>Albuginales</taxon>
        <taxon>Albuginaceae</taxon>
        <taxon>Albugo</taxon>
    </lineage>
</organism>
<gene>
    <name evidence="1" type="ORF">BN9_117400</name>
</gene>
<dbReference type="InParanoid" id="A0A024GUY3"/>
<sequence>MTSSFSDNLLYIRKDMVSLNSCFSQQCLMSFSNIRIILVGILELAGYFRRNAIEKDHTSTETKRMCSDESVSPLLKDRYRKSISVGASGNSSHYVDPGLTIPFS</sequence>
<dbReference type="Proteomes" id="UP000053237">
    <property type="component" value="Unassembled WGS sequence"/>
</dbReference>
<proteinExistence type="predicted"/>